<evidence type="ECO:0000313" key="4">
    <source>
        <dbReference type="Proteomes" id="UP000523079"/>
    </source>
</evidence>
<feature type="transmembrane region" description="Helical" evidence="2">
    <location>
        <begin position="301"/>
        <end position="321"/>
    </location>
</feature>
<keyword evidence="2" id="KW-0472">Membrane</keyword>
<comment type="caution">
    <text evidence="3">The sequence shown here is derived from an EMBL/GenBank/DDBJ whole genome shotgun (WGS) entry which is preliminary data.</text>
</comment>
<dbReference type="EMBL" id="JACGWT010000002">
    <property type="protein sequence ID" value="MBA8793957.1"/>
    <property type="molecule type" value="Genomic_DNA"/>
</dbReference>
<sequence length="496" mass="52566">MPVREPSATGTDELARPPGRPPADHGRRWSPFGRADHIALASALVLIALASGVGFWLDDHGFDLVLPTPPLLAFWSPHVGWGTPLALLALLLGLQLQRRAAEIRWGRLLLLGWLLNLGWLVSLTLVDGFRRGWVDVLLDPNEYLHDLPRITDVHTFLSTFSEHIRYGDQPAQAWTTHVAGHPPLATLAFWALDRLGLSGGFWAGALCILVGSAAATALVVLVRELAGEEPARRLLPLAALFPGAVWIGVSADGLFAGVALSGLALTAVALTRGDGELTRRPRTARASAGLAGGLLLGATAYLSYGLVLLGVVVLLIVACGWRRRGTIALRDLGVVTGGALLVAAAFTLAGFDWFTGLAELSVRYRTSVASQRPYGYFVWANLAAFLISCSPLLAVAVVRSVAVLRSRADSTRAGRRWSAAPEGDVAVALLCLSGVTAALIADISGMSKAETERIWLSFGVVAFSGLALLRGRAARWALIGSAGTALLVNHLLDTGW</sequence>
<feature type="transmembrane region" description="Helical" evidence="2">
    <location>
        <begin position="201"/>
        <end position="222"/>
    </location>
</feature>
<dbReference type="RefSeq" id="WP_182559493.1">
    <property type="nucleotide sequence ID" value="NZ_JACGWT010000002.1"/>
</dbReference>
<evidence type="ECO:0000256" key="1">
    <source>
        <dbReference type="SAM" id="MobiDB-lite"/>
    </source>
</evidence>
<feature type="transmembrane region" description="Helical" evidence="2">
    <location>
        <begin position="333"/>
        <end position="354"/>
    </location>
</feature>
<name>A0A7W3IRL4_9ACTN</name>
<dbReference type="Proteomes" id="UP000523079">
    <property type="component" value="Unassembled WGS sequence"/>
</dbReference>
<keyword evidence="4" id="KW-1185">Reference proteome</keyword>
<accession>A0A7W3IRL4</accession>
<feature type="transmembrane region" description="Helical" evidence="2">
    <location>
        <begin position="108"/>
        <end position="126"/>
    </location>
</feature>
<feature type="transmembrane region" description="Helical" evidence="2">
    <location>
        <begin position="77"/>
        <end position="96"/>
    </location>
</feature>
<evidence type="ECO:0000313" key="3">
    <source>
        <dbReference type="EMBL" id="MBA8793957.1"/>
    </source>
</evidence>
<dbReference type="AlphaFoldDB" id="A0A7W3IRL4"/>
<gene>
    <name evidence="3" type="ORF">FHX74_001562</name>
</gene>
<protein>
    <submittedName>
        <fullName evidence="3">Heme exporter protein D</fullName>
    </submittedName>
</protein>
<feature type="transmembrane region" description="Helical" evidence="2">
    <location>
        <begin position="423"/>
        <end position="441"/>
    </location>
</feature>
<proteinExistence type="predicted"/>
<keyword evidence="2" id="KW-0812">Transmembrane</keyword>
<feature type="transmembrane region" description="Helical" evidence="2">
    <location>
        <begin position="234"/>
        <end position="260"/>
    </location>
</feature>
<evidence type="ECO:0000256" key="2">
    <source>
        <dbReference type="SAM" id="Phobius"/>
    </source>
</evidence>
<feature type="transmembrane region" description="Helical" evidence="2">
    <location>
        <begin position="37"/>
        <end position="57"/>
    </location>
</feature>
<feature type="region of interest" description="Disordered" evidence="1">
    <location>
        <begin position="1"/>
        <end position="26"/>
    </location>
</feature>
<reference evidence="3 4" key="1">
    <citation type="submission" date="2020-07" db="EMBL/GenBank/DDBJ databases">
        <title>Sequencing the genomes of 1000 actinobacteria strains.</title>
        <authorList>
            <person name="Klenk H.-P."/>
        </authorList>
    </citation>
    <scope>NUCLEOTIDE SEQUENCE [LARGE SCALE GENOMIC DNA]</scope>
    <source>
        <strain evidence="3 4">DSM 100723</strain>
    </source>
</reference>
<organism evidence="3 4">
    <name type="scientific">Microlunatus kandeliicorticis</name>
    <dbReference type="NCBI Taxonomy" id="1759536"/>
    <lineage>
        <taxon>Bacteria</taxon>
        <taxon>Bacillati</taxon>
        <taxon>Actinomycetota</taxon>
        <taxon>Actinomycetes</taxon>
        <taxon>Propionibacteriales</taxon>
        <taxon>Propionibacteriaceae</taxon>
        <taxon>Microlunatus</taxon>
    </lineage>
</organism>
<keyword evidence="2" id="KW-1133">Transmembrane helix</keyword>
<feature type="transmembrane region" description="Helical" evidence="2">
    <location>
        <begin position="453"/>
        <end position="469"/>
    </location>
</feature>
<feature type="transmembrane region" description="Helical" evidence="2">
    <location>
        <begin position="374"/>
        <end position="402"/>
    </location>
</feature>